<organism evidence="1">
    <name type="scientific">marine metagenome</name>
    <dbReference type="NCBI Taxonomy" id="408172"/>
    <lineage>
        <taxon>unclassified sequences</taxon>
        <taxon>metagenomes</taxon>
        <taxon>ecological metagenomes</taxon>
    </lineage>
</organism>
<reference evidence="1" key="1">
    <citation type="submission" date="2018-05" db="EMBL/GenBank/DDBJ databases">
        <authorList>
            <person name="Lanie J.A."/>
            <person name="Ng W.-L."/>
            <person name="Kazmierczak K.M."/>
            <person name="Andrzejewski T.M."/>
            <person name="Davidsen T.M."/>
            <person name="Wayne K.J."/>
            <person name="Tettelin H."/>
            <person name="Glass J.I."/>
            <person name="Rusch D."/>
            <person name="Podicherti R."/>
            <person name="Tsui H.-C.T."/>
            <person name="Winkler M.E."/>
        </authorList>
    </citation>
    <scope>NUCLEOTIDE SEQUENCE</scope>
</reference>
<feature type="non-terminal residue" evidence="1">
    <location>
        <position position="33"/>
    </location>
</feature>
<protein>
    <submittedName>
        <fullName evidence="1">Uncharacterized protein</fullName>
    </submittedName>
</protein>
<sequence>MKLICELQESVNYEFIEEGAKPKQYFIEGIFMQ</sequence>
<name>A0A382DQR2_9ZZZZ</name>
<dbReference type="EMBL" id="UINC01040531">
    <property type="protein sequence ID" value="SVB40539.1"/>
    <property type="molecule type" value="Genomic_DNA"/>
</dbReference>
<accession>A0A382DQR2</accession>
<gene>
    <name evidence="1" type="ORF">METZ01_LOCUS193393</name>
</gene>
<dbReference type="AlphaFoldDB" id="A0A382DQR2"/>
<proteinExistence type="predicted"/>
<evidence type="ECO:0000313" key="1">
    <source>
        <dbReference type="EMBL" id="SVB40539.1"/>
    </source>
</evidence>